<dbReference type="PROSITE" id="PS50110">
    <property type="entry name" value="RESPONSE_REGULATORY"/>
    <property type="match status" value="1"/>
</dbReference>
<dbReference type="SMART" id="SM00850">
    <property type="entry name" value="LytTR"/>
    <property type="match status" value="1"/>
</dbReference>
<evidence type="ECO:0000259" key="3">
    <source>
        <dbReference type="PROSITE" id="PS50930"/>
    </source>
</evidence>
<feature type="modified residue" description="4-aspartylphosphate" evidence="1">
    <location>
        <position position="55"/>
    </location>
</feature>
<dbReference type="Pfam" id="PF04397">
    <property type="entry name" value="LytTR"/>
    <property type="match status" value="1"/>
</dbReference>
<dbReference type="InterPro" id="IPR001789">
    <property type="entry name" value="Sig_transdc_resp-reg_receiver"/>
</dbReference>
<evidence type="ECO:0000313" key="5">
    <source>
        <dbReference type="Proteomes" id="UP000316167"/>
    </source>
</evidence>
<dbReference type="PROSITE" id="PS50930">
    <property type="entry name" value="HTH_LYTTR"/>
    <property type="match status" value="1"/>
</dbReference>
<dbReference type="Gene3D" id="3.40.50.2300">
    <property type="match status" value="1"/>
</dbReference>
<keyword evidence="5" id="KW-1185">Reference proteome</keyword>
<reference evidence="4 5" key="1">
    <citation type="journal article" date="2015" name="Stand. Genomic Sci.">
        <title>Genomic Encyclopedia of Bacterial and Archaeal Type Strains, Phase III: the genomes of soil and plant-associated and newly described type strains.</title>
        <authorList>
            <person name="Whitman W.B."/>
            <person name="Woyke T."/>
            <person name="Klenk H.P."/>
            <person name="Zhou Y."/>
            <person name="Lilburn T.G."/>
            <person name="Beck B.J."/>
            <person name="De Vos P."/>
            <person name="Vandamme P."/>
            <person name="Eisen J.A."/>
            <person name="Garrity G."/>
            <person name="Hugenholtz P."/>
            <person name="Kyrpides N.C."/>
        </authorList>
    </citation>
    <scope>NUCLEOTIDE SEQUENCE [LARGE SCALE GENOMIC DNA]</scope>
    <source>
        <strain evidence="4 5">CGMCC 1.7271</strain>
    </source>
</reference>
<dbReference type="RefSeq" id="WP_144885517.1">
    <property type="nucleotide sequence ID" value="NZ_VLLE01000003.1"/>
</dbReference>
<dbReference type="InterPro" id="IPR011006">
    <property type="entry name" value="CheY-like_superfamily"/>
</dbReference>
<evidence type="ECO:0000259" key="2">
    <source>
        <dbReference type="PROSITE" id="PS50110"/>
    </source>
</evidence>
<dbReference type="PANTHER" id="PTHR37299:SF1">
    <property type="entry name" value="STAGE 0 SPORULATION PROTEIN A HOMOLOG"/>
    <property type="match status" value="1"/>
</dbReference>
<dbReference type="Pfam" id="PF00072">
    <property type="entry name" value="Response_reg"/>
    <property type="match status" value="1"/>
</dbReference>
<dbReference type="Gene3D" id="2.40.50.1020">
    <property type="entry name" value="LytTr DNA-binding domain"/>
    <property type="match status" value="1"/>
</dbReference>
<organism evidence="4 5">
    <name type="scientific">Lacibacter cauensis</name>
    <dbReference type="NCBI Taxonomy" id="510947"/>
    <lineage>
        <taxon>Bacteria</taxon>
        <taxon>Pseudomonadati</taxon>
        <taxon>Bacteroidota</taxon>
        <taxon>Chitinophagia</taxon>
        <taxon>Chitinophagales</taxon>
        <taxon>Chitinophagaceae</taxon>
        <taxon>Lacibacter</taxon>
    </lineage>
</organism>
<comment type="caution">
    <text evidence="4">The sequence shown here is derived from an EMBL/GenBank/DDBJ whole genome shotgun (WGS) entry which is preliminary data.</text>
</comment>
<dbReference type="SUPFAM" id="SSF52172">
    <property type="entry name" value="CheY-like"/>
    <property type="match status" value="1"/>
</dbReference>
<evidence type="ECO:0000313" key="4">
    <source>
        <dbReference type="EMBL" id="TWI83397.1"/>
    </source>
</evidence>
<accession>A0A562SQ54</accession>
<keyword evidence="1" id="KW-0597">Phosphoprotein</keyword>
<dbReference type="PANTHER" id="PTHR37299">
    <property type="entry name" value="TRANSCRIPTIONAL REGULATOR-RELATED"/>
    <property type="match status" value="1"/>
</dbReference>
<dbReference type="GO" id="GO:0003677">
    <property type="term" value="F:DNA binding"/>
    <property type="evidence" value="ECO:0007669"/>
    <property type="project" value="InterPro"/>
</dbReference>
<gene>
    <name evidence="4" type="ORF">IQ13_1509</name>
</gene>
<protein>
    <submittedName>
        <fullName evidence="4">LytTR family two component transcriptional regulator</fullName>
    </submittedName>
</protein>
<dbReference type="AlphaFoldDB" id="A0A562SQ54"/>
<dbReference type="InterPro" id="IPR046947">
    <property type="entry name" value="LytR-like"/>
</dbReference>
<proteinExistence type="predicted"/>
<sequence length="231" mass="26488">MPLKCVAIDDELPALQLMQKYIADHPQLQLLQTFTDAVSASEYLKHTRIDLLFVDINMPDITGLDLVRSLTHPPMIVFTTAYKKFAIDGFELDAVDYLLKPISFERFSKAVQKAADYYNYKSKPAVAAEEVLMVFSEYQLIKINCSNIEYIESLDDYIRIHSSNTKPVMTLMTLKAVLDKLPLTFKRIHRSYIVNSSKIKSAVNRKLKLTSDVELPVSETYIDVIKEWKQA</sequence>
<dbReference type="OrthoDB" id="1646880at2"/>
<name>A0A562SQ54_9BACT</name>
<dbReference type="GO" id="GO:0000156">
    <property type="term" value="F:phosphorelay response regulator activity"/>
    <property type="evidence" value="ECO:0007669"/>
    <property type="project" value="InterPro"/>
</dbReference>
<dbReference type="Proteomes" id="UP000316167">
    <property type="component" value="Unassembled WGS sequence"/>
</dbReference>
<feature type="domain" description="HTH LytTR-type" evidence="3">
    <location>
        <begin position="132"/>
        <end position="231"/>
    </location>
</feature>
<dbReference type="SMART" id="SM00448">
    <property type="entry name" value="REC"/>
    <property type="match status" value="1"/>
</dbReference>
<dbReference type="EMBL" id="VLLE01000003">
    <property type="protein sequence ID" value="TWI83397.1"/>
    <property type="molecule type" value="Genomic_DNA"/>
</dbReference>
<evidence type="ECO:0000256" key="1">
    <source>
        <dbReference type="PROSITE-ProRule" id="PRU00169"/>
    </source>
</evidence>
<feature type="domain" description="Response regulatory" evidence="2">
    <location>
        <begin position="4"/>
        <end position="115"/>
    </location>
</feature>
<dbReference type="InterPro" id="IPR007492">
    <property type="entry name" value="LytTR_DNA-bd_dom"/>
</dbReference>